<dbReference type="EMBL" id="VSSQ01064783">
    <property type="protein sequence ID" value="MPN17610.1"/>
    <property type="molecule type" value="Genomic_DNA"/>
</dbReference>
<gene>
    <name evidence="1" type="ORF">SDC9_164965</name>
</gene>
<proteinExistence type="predicted"/>
<sequence length="40" mass="4831">MRVQRTPIVRELPIKQENPEQSDRWIYILMIIVLVIVNLI</sequence>
<dbReference type="AlphaFoldDB" id="A0A645FVA3"/>
<comment type="caution">
    <text evidence="1">The sequence shown here is derived from an EMBL/GenBank/DDBJ whole genome shotgun (WGS) entry which is preliminary data.</text>
</comment>
<organism evidence="1">
    <name type="scientific">bioreactor metagenome</name>
    <dbReference type="NCBI Taxonomy" id="1076179"/>
    <lineage>
        <taxon>unclassified sequences</taxon>
        <taxon>metagenomes</taxon>
        <taxon>ecological metagenomes</taxon>
    </lineage>
</organism>
<accession>A0A645FVA3</accession>
<evidence type="ECO:0000313" key="1">
    <source>
        <dbReference type="EMBL" id="MPN17610.1"/>
    </source>
</evidence>
<reference evidence="1" key="1">
    <citation type="submission" date="2019-08" db="EMBL/GenBank/DDBJ databases">
        <authorList>
            <person name="Kucharzyk K."/>
            <person name="Murdoch R.W."/>
            <person name="Higgins S."/>
            <person name="Loffler F."/>
        </authorList>
    </citation>
    <scope>NUCLEOTIDE SEQUENCE</scope>
</reference>
<name>A0A645FVA3_9ZZZZ</name>
<protein>
    <submittedName>
        <fullName evidence="1">Uncharacterized protein</fullName>
    </submittedName>
</protein>